<proteinExistence type="predicted"/>
<dbReference type="Proteomes" id="UP001346877">
    <property type="component" value="Chromosome"/>
</dbReference>
<gene>
    <name evidence="1" type="ORF">OG375_20335</name>
</gene>
<evidence type="ECO:0008006" key="3">
    <source>
        <dbReference type="Google" id="ProtNLM"/>
    </source>
</evidence>
<dbReference type="RefSeq" id="WP_328366205.1">
    <property type="nucleotide sequence ID" value="NZ_CP107941.1"/>
</dbReference>
<dbReference type="EMBL" id="CP107941">
    <property type="protein sequence ID" value="WUI80292.1"/>
    <property type="molecule type" value="Genomic_DNA"/>
</dbReference>
<organism evidence="1 2">
    <name type="scientific">Micromonospora zamorensis</name>
    <dbReference type="NCBI Taxonomy" id="709883"/>
    <lineage>
        <taxon>Bacteria</taxon>
        <taxon>Bacillati</taxon>
        <taxon>Actinomycetota</taxon>
        <taxon>Actinomycetes</taxon>
        <taxon>Micromonosporales</taxon>
        <taxon>Micromonosporaceae</taxon>
        <taxon>Micromonospora</taxon>
    </lineage>
</organism>
<protein>
    <recommendedName>
        <fullName evidence="3">Excreted virulence factor EspC, type VII ESX diderm</fullName>
    </recommendedName>
</protein>
<evidence type="ECO:0000313" key="1">
    <source>
        <dbReference type="EMBL" id="WUI80292.1"/>
    </source>
</evidence>
<evidence type="ECO:0000313" key="2">
    <source>
        <dbReference type="Proteomes" id="UP001346877"/>
    </source>
</evidence>
<name>A0ABZ1P9J1_9ACTN</name>
<keyword evidence="2" id="KW-1185">Reference proteome</keyword>
<accession>A0ABZ1P9J1</accession>
<reference evidence="1 2" key="1">
    <citation type="submission" date="2022-10" db="EMBL/GenBank/DDBJ databases">
        <title>The complete genomes of actinobacterial strains from the NBC collection.</title>
        <authorList>
            <person name="Joergensen T.S."/>
            <person name="Alvarez Arevalo M."/>
            <person name="Sterndorff E.B."/>
            <person name="Faurdal D."/>
            <person name="Vuksanovic O."/>
            <person name="Mourched A.-S."/>
            <person name="Charusanti P."/>
            <person name="Shaw S."/>
            <person name="Blin K."/>
            <person name="Weber T."/>
        </authorList>
    </citation>
    <scope>NUCLEOTIDE SEQUENCE [LARGE SCALE GENOMIC DNA]</scope>
    <source>
        <strain evidence="1 2">NBC_00396</strain>
    </source>
</reference>
<sequence length="87" mass="9699">MPQMNFTKLAEGYLERAFEMAKDSPNPDAEQYLRFGQALAVLAVAQELSKLREAVNGVEDALEDQNGHGIGTYLKHASEYLEKIAQQ</sequence>